<dbReference type="GO" id="GO:0006999">
    <property type="term" value="P:nuclear pore organization"/>
    <property type="evidence" value="ECO:0007669"/>
    <property type="project" value="TreeGrafter"/>
</dbReference>
<gene>
    <name evidence="5" type="ORF">B4U79_00629</name>
    <name evidence="6" type="ORF">B4U79_06217</name>
    <name evidence="7" type="ORF">B4U79_07901</name>
</gene>
<dbReference type="InterPro" id="IPR021827">
    <property type="entry name" value="Nup186/Nup192/Nup205"/>
</dbReference>
<keyword evidence="3" id="KW-0813">Transport</keyword>
<dbReference type="PANTHER" id="PTHR31344">
    <property type="entry name" value="NUCLEAR PORE COMPLEX PROTEIN NUP205"/>
    <property type="match status" value="1"/>
</dbReference>
<evidence type="ECO:0000256" key="2">
    <source>
        <dbReference type="ARBA" id="ARBA00005892"/>
    </source>
</evidence>
<reference evidence="5" key="2">
    <citation type="submission" date="2018-11" db="EMBL/GenBank/DDBJ databases">
        <title>Trombidioid mite genomics.</title>
        <authorList>
            <person name="Dong X."/>
        </authorList>
    </citation>
    <scope>NUCLEOTIDE SEQUENCE</scope>
    <source>
        <strain evidence="5">UoL-WK</strain>
    </source>
</reference>
<keyword evidence="8" id="KW-1185">Reference proteome</keyword>
<comment type="similarity">
    <text evidence="2">Belongs to the NUP186/NUP192/NUP205 family.</text>
</comment>
<feature type="non-terminal residue" evidence="5">
    <location>
        <position position="1"/>
    </location>
</feature>
<evidence type="ECO:0000313" key="6">
    <source>
        <dbReference type="EMBL" id="RWS05195.1"/>
    </source>
</evidence>
<dbReference type="EMBL" id="NCKU01004966">
    <property type="protein sequence ID" value="RWS05194.1"/>
    <property type="molecule type" value="Genomic_DNA"/>
</dbReference>
<dbReference type="STRING" id="1965070.A0A443QQ63"/>
<evidence type="ECO:0000313" key="5">
    <source>
        <dbReference type="EMBL" id="RWS05194.1"/>
    </source>
</evidence>
<evidence type="ECO:0000313" key="8">
    <source>
        <dbReference type="Proteomes" id="UP000285301"/>
    </source>
</evidence>
<reference evidence="5 8" key="1">
    <citation type="journal article" date="2018" name="Gigascience">
        <title>Genomes of trombidid mites reveal novel predicted allergens and laterally-transferred genes associated with secondary metabolism.</title>
        <authorList>
            <person name="Dong X."/>
            <person name="Chaisiri K."/>
            <person name="Xia D."/>
            <person name="Armstrong S.D."/>
            <person name="Fang Y."/>
            <person name="Donnelly M.J."/>
            <person name="Kadowaki T."/>
            <person name="McGarry J.W."/>
            <person name="Darby A.C."/>
            <person name="Makepeace B.L."/>
        </authorList>
    </citation>
    <scope>NUCLEOTIDE SEQUENCE [LARGE SCALE GENOMIC DNA]</scope>
    <source>
        <strain evidence="5">UoL-WK</strain>
    </source>
</reference>
<dbReference type="Proteomes" id="UP000285301">
    <property type="component" value="Unassembled WGS sequence"/>
</dbReference>
<accession>A0A443QQ63</accession>
<dbReference type="GO" id="GO:0017056">
    <property type="term" value="F:structural constituent of nuclear pore"/>
    <property type="evidence" value="ECO:0007669"/>
    <property type="project" value="TreeGrafter"/>
</dbReference>
<dbReference type="GO" id="GO:0044611">
    <property type="term" value="C:nuclear pore inner ring"/>
    <property type="evidence" value="ECO:0007669"/>
    <property type="project" value="TreeGrafter"/>
</dbReference>
<sequence>FGNRWSSFKHLQEVVHNVTFNKSCDNLYEFESLLKMYKDDFSSLLKNPPRNAVHKEVVTNAAKDGINIIQHQSQSKTVIPALMVEEALIMSEMFDLNELIALELVITGSNHEPRYPGMSRGPIAVLLYYDSKLSLMNTLKILLQSSNGRTWSLNLNRDVAKVIENVTADFGREGISQCLDQLLKYDNNVEFDLLQRNQALGPGKYKKQVYNMIKSIHQLYADIVYSYAAQKDLSLSDVNKLIDVIAKRSEIISNGCLDPISTTLLMALLYTLDVSVLQNCDESDAIVHTLPVIKQSNLVDNIAKEVASKTFAVEDLKCIIDFALGITVKTLSLFPVNGVNISEVQDDAIVEDSIEKKVFEALHKYLASNPSVHVEEFFMRRIHVLISDFIAFMPLKLKDLKDKGDEISRIIAAYIAEGIQPPSTLSRHFEKFLYFLSAFYAHDNYGLSKDIWKSVLEDGQTLPKFVSFHKFIRSLVDSFLPQMLHLPLLELLSSFAATSPLSVYNLLRSSENHQNSQFSFNQFFTIFQNYHSALRGGSKGTNVNLPVSSQLQRPFMTLTAMEIDVLCGILNLIAVIVKNDRTCSIAIAENQRFNCISTFTSLIVCAIPRKLKAAILTTLGAFAKSTASIALSIWVKMDSIFPKPQIAVTTIASTQQQRFWQSGIAIEIEDIEPRNEEYPITIAFLKALNSLLLHINCTRQLHYQMSIESCLNFVINSIFLKSNSRVYKTEGEKWTVKLYCLKVIFQVLKNFDPLSDGPIMKGAFAIMSQVLQENVLFRRLMEVIENIVSALEPDSITVSTETHQFGAVIKKCLEVLLKILNLIAEKENDFLTSVHNIPGFPIAMLMKLASLFFDINPNTGIVDRLSTIIRVLYLSSDIRIDTLKFLQHLISSEASVSQQILLQIQPFNKYHEDYFIHIFLECLESDEKKLRIETLKFIMITLEKDISAFSGFGFSHRLLGYDRSMSNLCAPGPTGQTYTCLHAILGLLEACEDASQSDERCLAMQILHLLCKDIETCDITLRFVRTSYDLITRYLDVLRRNQVSNSTNWLNENNIVELSWFWKVLAIEIKITTQSNLKSHYNAYVKQLVGEKGRKKLTELLPKKIFIHSHPTAPIWEYFDAKELWKTISECTSENGGLIDIKLLHSKLINEIRLVGPQLGVVQTGVIQGEIQKILEFATNLNSSKDNLIQKVNYFEGWRELTEILLSVKCLDIFDDDIKSRLLIEIVQELLQHASMSDTIDALLTPMSSVILLASTYIRSTKREAAIKTHLLATAKSIMNLLESSSSATLWQKHKRARVNFYGTMLHIYRILPPHLFTELKLSFRLLEKLCKDVLSGHEVTKVLALAILNETDSSWIRDVANDGTLRLIIDSLLVDEKEVKAFKFDEHCKAFYSFEAKMTLLMKIASTPSGPQILIHLGIIDVLSSLECYEIYPFLFGQSDICFKMFAGITRLLLTLCCGLNKQNLDQISPFLNVRSVVINDVLRTAVSSKNSSEAEIILNLFTAVLSQLVAYCNTQLQRTFLSLINTFNEKIEVSRSQILVNVLLGYMQLCQNNSLLPLFAPSWNIQSTFMNIGQPILGTLVSIIDNSIENMNKSSSYNIIVELSLYLLWHHLNLYFTILEISEKDRSDVEKLQLESSSVVSDIFFAKIQNNVQNNNFVDALIRRIKTIILLRS</sequence>
<comment type="caution">
    <text evidence="5">The sequence shown here is derived from an EMBL/GenBank/DDBJ whole genome shotgun (WGS) entry which is preliminary data.</text>
</comment>
<dbReference type="EMBL" id="NCKU01004965">
    <property type="protein sequence ID" value="RWS05195.1"/>
    <property type="molecule type" value="Genomic_DNA"/>
</dbReference>
<organism evidence="5 8">
    <name type="scientific">Dinothrombium tinctorium</name>
    <dbReference type="NCBI Taxonomy" id="1965070"/>
    <lineage>
        <taxon>Eukaryota</taxon>
        <taxon>Metazoa</taxon>
        <taxon>Ecdysozoa</taxon>
        <taxon>Arthropoda</taxon>
        <taxon>Chelicerata</taxon>
        <taxon>Arachnida</taxon>
        <taxon>Acari</taxon>
        <taxon>Acariformes</taxon>
        <taxon>Trombidiformes</taxon>
        <taxon>Prostigmata</taxon>
        <taxon>Anystina</taxon>
        <taxon>Parasitengona</taxon>
        <taxon>Trombidioidea</taxon>
        <taxon>Trombidiidae</taxon>
        <taxon>Dinothrombium</taxon>
    </lineage>
</organism>
<evidence type="ECO:0000313" key="7">
    <source>
        <dbReference type="EMBL" id="RWS11295.1"/>
    </source>
</evidence>
<dbReference type="EMBL" id="NCKU01001774">
    <property type="protein sequence ID" value="RWS11295.1"/>
    <property type="molecule type" value="Genomic_DNA"/>
</dbReference>
<comment type="subcellular location">
    <subcellularLocation>
        <location evidence="1">Nucleus</location>
    </subcellularLocation>
</comment>
<dbReference type="Pfam" id="PF11894">
    <property type="entry name" value="Nup192"/>
    <property type="match status" value="1"/>
</dbReference>
<evidence type="ECO:0000256" key="4">
    <source>
        <dbReference type="ARBA" id="ARBA00023242"/>
    </source>
</evidence>
<dbReference type="OrthoDB" id="2019644at2759"/>
<keyword evidence="4" id="KW-0539">Nucleus</keyword>
<evidence type="ECO:0000256" key="1">
    <source>
        <dbReference type="ARBA" id="ARBA00004123"/>
    </source>
</evidence>
<evidence type="ECO:0000256" key="3">
    <source>
        <dbReference type="ARBA" id="ARBA00022448"/>
    </source>
</evidence>
<dbReference type="PANTHER" id="PTHR31344:SF0">
    <property type="entry name" value="NUCLEAR PORE COMPLEX PROTEIN NUP205"/>
    <property type="match status" value="1"/>
</dbReference>
<proteinExistence type="inferred from homology"/>
<protein>
    <submittedName>
        <fullName evidence="5">Nuclear pore complex protein Nup205-like protein</fullName>
    </submittedName>
</protein>
<name>A0A443QQ63_9ACAR</name>
<feature type="non-terminal residue" evidence="5">
    <location>
        <position position="1675"/>
    </location>
</feature>